<evidence type="ECO:0000256" key="2">
    <source>
        <dbReference type="ARBA" id="ARBA00023002"/>
    </source>
</evidence>
<name>A0AAN8V5X8_9MAGN</name>
<dbReference type="GO" id="GO:0019290">
    <property type="term" value="P:siderophore biosynthetic process"/>
    <property type="evidence" value="ECO:0007669"/>
    <property type="project" value="InterPro"/>
</dbReference>
<dbReference type="Pfam" id="PF00106">
    <property type="entry name" value="adh_short"/>
    <property type="match status" value="1"/>
</dbReference>
<dbReference type="GO" id="GO:0008667">
    <property type="term" value="F:2,3-dihydro-2,3-dihydroxybenzoate dehydrogenase activity"/>
    <property type="evidence" value="ECO:0007669"/>
    <property type="project" value="InterPro"/>
</dbReference>
<dbReference type="InterPro" id="IPR003560">
    <property type="entry name" value="DHB_DH"/>
</dbReference>
<protein>
    <submittedName>
        <fullName evidence="3">Short-chain dehydrogenase/reductase SDR</fullName>
    </submittedName>
</protein>
<dbReference type="InterPro" id="IPR036291">
    <property type="entry name" value="NAD(P)-bd_dom_sf"/>
</dbReference>
<sequence>MDNQNEEQKQVVLITGCSSGGIGHALARAFAASNCHVVATTRTLSSMQDLKDDPRFCLQELDVESDQSVENVMSNVISKFGRIDIVVNNAGFLRVGPLAEIPLAALQTSFNTHFMFSFDSVLLKHYSYQRQGPN</sequence>
<dbReference type="PRINTS" id="PR01397">
    <property type="entry name" value="DHBDHDRGNASE"/>
</dbReference>
<organism evidence="3 4">
    <name type="scientific">Dillenia turbinata</name>
    <dbReference type="NCBI Taxonomy" id="194707"/>
    <lineage>
        <taxon>Eukaryota</taxon>
        <taxon>Viridiplantae</taxon>
        <taxon>Streptophyta</taxon>
        <taxon>Embryophyta</taxon>
        <taxon>Tracheophyta</taxon>
        <taxon>Spermatophyta</taxon>
        <taxon>Magnoliopsida</taxon>
        <taxon>eudicotyledons</taxon>
        <taxon>Gunneridae</taxon>
        <taxon>Pentapetalae</taxon>
        <taxon>Dilleniales</taxon>
        <taxon>Dilleniaceae</taxon>
        <taxon>Dillenia</taxon>
    </lineage>
</organism>
<comment type="caution">
    <text evidence="3">The sequence shown here is derived from an EMBL/GenBank/DDBJ whole genome shotgun (WGS) entry which is preliminary data.</text>
</comment>
<gene>
    <name evidence="3" type="ORF">RJ641_010341</name>
</gene>
<keyword evidence="4" id="KW-1185">Reference proteome</keyword>
<evidence type="ECO:0000256" key="1">
    <source>
        <dbReference type="ARBA" id="ARBA00006484"/>
    </source>
</evidence>
<dbReference type="AlphaFoldDB" id="A0AAN8V5X8"/>
<dbReference type="PANTHER" id="PTHR44169">
    <property type="entry name" value="NADPH-DEPENDENT 1-ACYLDIHYDROXYACETONE PHOSPHATE REDUCTASE"/>
    <property type="match status" value="1"/>
</dbReference>
<dbReference type="Proteomes" id="UP001370490">
    <property type="component" value="Unassembled WGS sequence"/>
</dbReference>
<dbReference type="Gene3D" id="3.40.50.720">
    <property type="entry name" value="NAD(P)-binding Rossmann-like Domain"/>
    <property type="match status" value="1"/>
</dbReference>
<keyword evidence="2" id="KW-0560">Oxidoreductase</keyword>
<proteinExistence type="inferred from homology"/>
<dbReference type="GO" id="GO:0005783">
    <property type="term" value="C:endoplasmic reticulum"/>
    <property type="evidence" value="ECO:0007669"/>
    <property type="project" value="TreeGrafter"/>
</dbReference>
<dbReference type="EMBL" id="JBAMMX010000017">
    <property type="protein sequence ID" value="KAK6924141.1"/>
    <property type="molecule type" value="Genomic_DNA"/>
</dbReference>
<dbReference type="SUPFAM" id="SSF51735">
    <property type="entry name" value="NAD(P)-binding Rossmann-fold domains"/>
    <property type="match status" value="1"/>
</dbReference>
<comment type="similarity">
    <text evidence="1">Belongs to the short-chain dehydrogenases/reductases (SDR) family.</text>
</comment>
<dbReference type="InterPro" id="IPR002347">
    <property type="entry name" value="SDR_fam"/>
</dbReference>
<evidence type="ECO:0000313" key="3">
    <source>
        <dbReference type="EMBL" id="KAK6924141.1"/>
    </source>
</evidence>
<evidence type="ECO:0000313" key="4">
    <source>
        <dbReference type="Proteomes" id="UP001370490"/>
    </source>
</evidence>
<reference evidence="3 4" key="1">
    <citation type="submission" date="2023-12" db="EMBL/GenBank/DDBJ databases">
        <title>A high-quality genome assembly for Dillenia turbinata (Dilleniales).</title>
        <authorList>
            <person name="Chanderbali A."/>
        </authorList>
    </citation>
    <scope>NUCLEOTIDE SEQUENCE [LARGE SCALE GENOMIC DNA]</scope>
    <source>
        <strain evidence="3">LSX21</strain>
        <tissue evidence="3">Leaf</tissue>
    </source>
</reference>
<dbReference type="PANTHER" id="PTHR44169:SF6">
    <property type="entry name" value="NADPH-DEPENDENT 1-ACYLDIHYDROXYACETONE PHOSPHATE REDUCTASE"/>
    <property type="match status" value="1"/>
</dbReference>
<accession>A0AAN8V5X8</accession>